<accession>A0A447PM05</accession>
<dbReference type="AlphaFoldDB" id="A0A447PM05"/>
<evidence type="ECO:0000313" key="2">
    <source>
        <dbReference type="EMBL" id="VEA39689.1"/>
    </source>
</evidence>
<evidence type="ECO:0000313" key="3">
    <source>
        <dbReference type="Proteomes" id="UP000277214"/>
    </source>
</evidence>
<name>A0A447PM05_SALET</name>
<reference evidence="2 3" key="1">
    <citation type="submission" date="2018-12" db="EMBL/GenBank/DDBJ databases">
        <authorList>
            <consortium name="Pathogen Informatics"/>
        </authorList>
    </citation>
    <scope>NUCLEOTIDE SEQUENCE [LARGE SCALE GENOMIC DNA]</scope>
    <source>
        <strain evidence="2 3">NCTC8272</strain>
    </source>
</reference>
<dbReference type="EMBL" id="LR134149">
    <property type="protein sequence ID" value="VEA39689.1"/>
    <property type="molecule type" value="Genomic_DNA"/>
</dbReference>
<protein>
    <submittedName>
        <fullName evidence="2">Putative secreted protein</fullName>
    </submittedName>
</protein>
<feature type="region of interest" description="Disordered" evidence="1">
    <location>
        <begin position="1"/>
        <end position="47"/>
    </location>
</feature>
<gene>
    <name evidence="2" type="ORF">NCTC8272_03219</name>
</gene>
<evidence type="ECO:0000256" key="1">
    <source>
        <dbReference type="SAM" id="MobiDB-lite"/>
    </source>
</evidence>
<proteinExistence type="predicted"/>
<dbReference type="Proteomes" id="UP000277214">
    <property type="component" value="Chromosome 1"/>
</dbReference>
<organism evidence="2 3">
    <name type="scientific">Salmonella enterica I</name>
    <dbReference type="NCBI Taxonomy" id="59201"/>
    <lineage>
        <taxon>Bacteria</taxon>
        <taxon>Pseudomonadati</taxon>
        <taxon>Pseudomonadota</taxon>
        <taxon>Gammaproteobacteria</taxon>
        <taxon>Enterobacterales</taxon>
        <taxon>Enterobacteriaceae</taxon>
        <taxon>Salmonella</taxon>
    </lineage>
</organism>
<sequence length="47" mass="5016">MRSISRSPHTHEGVWAANSGSIQADEAALTSNKPPVQGHPELMPHQG</sequence>